<dbReference type="GO" id="GO:0030255">
    <property type="term" value="P:protein secretion by the type IV secretion system"/>
    <property type="evidence" value="ECO:0007669"/>
    <property type="project" value="InterPro"/>
</dbReference>
<keyword evidence="1 5" id="KW-0812">Transmembrane</keyword>
<evidence type="ECO:0000256" key="1">
    <source>
        <dbReference type="ARBA" id="ARBA00022692"/>
    </source>
</evidence>
<evidence type="ECO:0000256" key="4">
    <source>
        <dbReference type="SAM" id="MobiDB-lite"/>
    </source>
</evidence>
<evidence type="ECO:0000256" key="5">
    <source>
        <dbReference type="SAM" id="Phobius"/>
    </source>
</evidence>
<organism evidence="6 7">
    <name type="scientific">Arthrobacter psychrochitiniphilus</name>
    <dbReference type="NCBI Taxonomy" id="291045"/>
    <lineage>
        <taxon>Bacteria</taxon>
        <taxon>Bacillati</taxon>
        <taxon>Actinomycetota</taxon>
        <taxon>Actinomycetes</taxon>
        <taxon>Micrococcales</taxon>
        <taxon>Micrococcaceae</taxon>
        <taxon>Arthrobacter</taxon>
    </lineage>
</organism>
<keyword evidence="2 5" id="KW-1133">Transmembrane helix</keyword>
<feature type="compositionally biased region" description="Low complexity" evidence="4">
    <location>
        <begin position="424"/>
        <end position="446"/>
    </location>
</feature>
<dbReference type="Pfam" id="PF04610">
    <property type="entry name" value="TrbL"/>
    <property type="match status" value="1"/>
</dbReference>
<feature type="transmembrane region" description="Helical" evidence="5">
    <location>
        <begin position="270"/>
        <end position="289"/>
    </location>
</feature>
<comment type="caution">
    <text evidence="6">The sequence shown here is derived from an EMBL/GenBank/DDBJ whole genome shotgun (WGS) entry which is preliminary data.</text>
</comment>
<dbReference type="OrthoDB" id="4915218at2"/>
<keyword evidence="7" id="KW-1185">Reference proteome</keyword>
<dbReference type="InterPro" id="IPR007688">
    <property type="entry name" value="Conjugal_tfr_TrbL/VirB6"/>
</dbReference>
<evidence type="ECO:0000313" key="7">
    <source>
        <dbReference type="Proteomes" id="UP000246303"/>
    </source>
</evidence>
<feature type="region of interest" description="Disordered" evidence="4">
    <location>
        <begin position="366"/>
        <end position="520"/>
    </location>
</feature>
<dbReference type="EMBL" id="QHLZ01000018">
    <property type="protein sequence ID" value="PXA63981.1"/>
    <property type="molecule type" value="Genomic_DNA"/>
</dbReference>
<feature type="transmembrane region" description="Helical" evidence="5">
    <location>
        <begin position="179"/>
        <end position="202"/>
    </location>
</feature>
<evidence type="ECO:0000256" key="3">
    <source>
        <dbReference type="ARBA" id="ARBA00023136"/>
    </source>
</evidence>
<protein>
    <recommendedName>
        <fullName evidence="8">Conjugal transfer protein TrbL</fullName>
    </recommendedName>
</protein>
<evidence type="ECO:0008006" key="8">
    <source>
        <dbReference type="Google" id="ProtNLM"/>
    </source>
</evidence>
<feature type="transmembrane region" description="Helical" evidence="5">
    <location>
        <begin position="209"/>
        <end position="227"/>
    </location>
</feature>
<feature type="transmembrane region" description="Helical" evidence="5">
    <location>
        <begin position="242"/>
        <end position="263"/>
    </location>
</feature>
<gene>
    <name evidence="6" type="ORF">CVS29_17550</name>
</gene>
<proteinExistence type="predicted"/>
<dbReference type="AlphaFoldDB" id="A0A2V3DMU8"/>
<name>A0A2V3DMU8_9MICC</name>
<sequence>MLPMVKCSMGGWWPPGCGIVSQANDNFASSVTSYIAGILESMASWMWSFISGAFGVSDIDASEWGIVSGLTNWWVVVMMTPLVVVMIVQLIAGLVSQQPRRIGRALLGGALAVPLVYLATNLMAKLSSFTDSASTALLASLGKDPYVVFMRLFGFQRAEAGSGREWDVVSLSAGTNGDLSGAVVVTAIAVLVVWVLAFILMCSMIFRSFALIVLAAVAPVALMLLPWEKTKSWSRMWCETVIALLIAKPLAATVLAVAVKLFADSTSFSGLASGAVGMVLACGAPLMALKLVSFAGGEIAGAAQMAGGGHVASRAGSFTSRQLGRQFGGKLHMPGVGSKGPTPVASKHSATPLHPAAMHAGASKAWIGNPSQTAGPTASRPKTHGSAHAGAPEHNSGASTAWPMPPGPSAKRGQASAPSSGHEPPATSGRSASTPPTASTGPTTSRYPGRSTGSPNGTPMPQKAGSSRPAPPKVAPPDPAPKAGPTSPVPRPAPTAPHYPVDPSKRLPNKPPTHGDGHHD</sequence>
<evidence type="ECO:0000256" key="2">
    <source>
        <dbReference type="ARBA" id="ARBA00022989"/>
    </source>
</evidence>
<feature type="compositionally biased region" description="Pro residues" evidence="4">
    <location>
        <begin position="469"/>
        <end position="497"/>
    </location>
</feature>
<evidence type="ECO:0000313" key="6">
    <source>
        <dbReference type="EMBL" id="PXA63981.1"/>
    </source>
</evidence>
<dbReference type="Proteomes" id="UP000246303">
    <property type="component" value="Unassembled WGS sequence"/>
</dbReference>
<keyword evidence="3 5" id="KW-0472">Membrane</keyword>
<feature type="transmembrane region" description="Helical" evidence="5">
    <location>
        <begin position="102"/>
        <end position="120"/>
    </location>
</feature>
<feature type="region of interest" description="Disordered" evidence="4">
    <location>
        <begin position="328"/>
        <end position="350"/>
    </location>
</feature>
<reference evidence="6 7" key="1">
    <citation type="submission" date="2018-05" db="EMBL/GenBank/DDBJ databases">
        <title>Genetic diversity of glacier-inhabiting Cryobacterium bacteria in China and description of Cryobacterium mengkeensis sp. nov. and Arthrobacter glacialis sp. nov.</title>
        <authorList>
            <person name="Liu Q."/>
            <person name="Xin Y.-H."/>
        </authorList>
    </citation>
    <scope>NUCLEOTIDE SEQUENCE [LARGE SCALE GENOMIC DNA]</scope>
    <source>
        <strain evidence="6 7">GP3</strain>
    </source>
</reference>
<accession>A0A2V3DMU8</accession>
<feature type="transmembrane region" description="Helical" evidence="5">
    <location>
        <begin position="73"/>
        <end position="95"/>
    </location>
</feature>